<feature type="domain" description="Replication-associated protein ORF2/G2P" evidence="3">
    <location>
        <begin position="1055"/>
        <end position="1166"/>
    </location>
</feature>
<keyword evidence="2" id="KW-0472">Membrane</keyword>
<organism evidence="4 5">
    <name type="scientific">Cylicocyclus nassatus</name>
    <name type="common">Nematode worm</name>
    <dbReference type="NCBI Taxonomy" id="53992"/>
    <lineage>
        <taxon>Eukaryota</taxon>
        <taxon>Metazoa</taxon>
        <taxon>Ecdysozoa</taxon>
        <taxon>Nematoda</taxon>
        <taxon>Chromadorea</taxon>
        <taxon>Rhabditida</taxon>
        <taxon>Rhabditina</taxon>
        <taxon>Rhabditomorpha</taxon>
        <taxon>Strongyloidea</taxon>
        <taxon>Strongylidae</taxon>
        <taxon>Cylicocyclus</taxon>
    </lineage>
</organism>
<feature type="compositionally biased region" description="Polar residues" evidence="1">
    <location>
        <begin position="261"/>
        <end position="274"/>
    </location>
</feature>
<feature type="transmembrane region" description="Helical" evidence="2">
    <location>
        <begin position="78"/>
        <end position="96"/>
    </location>
</feature>
<keyword evidence="2" id="KW-0812">Transmembrane</keyword>
<feature type="transmembrane region" description="Helical" evidence="2">
    <location>
        <begin position="314"/>
        <end position="337"/>
    </location>
</feature>
<evidence type="ECO:0000256" key="1">
    <source>
        <dbReference type="SAM" id="MobiDB-lite"/>
    </source>
</evidence>
<feature type="region of interest" description="Disordered" evidence="1">
    <location>
        <begin position="1504"/>
        <end position="1546"/>
    </location>
</feature>
<evidence type="ECO:0000313" key="5">
    <source>
        <dbReference type="Proteomes" id="UP001176961"/>
    </source>
</evidence>
<accession>A0AA36GZ13</accession>
<reference evidence="4" key="1">
    <citation type="submission" date="2023-07" db="EMBL/GenBank/DDBJ databases">
        <authorList>
            <consortium name="CYATHOMIX"/>
        </authorList>
    </citation>
    <scope>NUCLEOTIDE SEQUENCE</scope>
    <source>
        <strain evidence="4">N/A</strain>
    </source>
</reference>
<comment type="caution">
    <text evidence="4">The sequence shown here is derived from an EMBL/GenBank/DDBJ whole genome shotgun (WGS) entry which is preliminary data.</text>
</comment>
<keyword evidence="5" id="KW-1185">Reference proteome</keyword>
<feature type="region of interest" description="Disordered" evidence="1">
    <location>
        <begin position="873"/>
        <end position="915"/>
    </location>
</feature>
<feature type="domain" description="Replication-associated protein ORF2/G2P" evidence="3">
    <location>
        <begin position="424"/>
        <end position="535"/>
    </location>
</feature>
<evidence type="ECO:0000313" key="4">
    <source>
        <dbReference type="EMBL" id="CAJ0600683.1"/>
    </source>
</evidence>
<feature type="compositionally biased region" description="Polar residues" evidence="1">
    <location>
        <begin position="892"/>
        <end position="905"/>
    </location>
</feature>
<feature type="transmembrane region" description="Helical" evidence="2">
    <location>
        <begin position="1576"/>
        <end position="1599"/>
    </location>
</feature>
<feature type="transmembrane region" description="Helical" evidence="2">
    <location>
        <begin position="945"/>
        <end position="968"/>
    </location>
</feature>
<dbReference type="EMBL" id="CATQJL010000237">
    <property type="protein sequence ID" value="CAJ0600683.1"/>
    <property type="molecule type" value="Genomic_DNA"/>
</dbReference>
<feature type="transmembrane region" description="Helical" evidence="2">
    <location>
        <begin position="1975"/>
        <end position="1996"/>
    </location>
</feature>
<feature type="domain" description="Replication-associated protein ORF2/G2P" evidence="3">
    <location>
        <begin position="1686"/>
        <end position="1797"/>
    </location>
</feature>
<feature type="compositionally biased region" description="Polar residues" evidence="1">
    <location>
        <begin position="1523"/>
        <end position="1536"/>
    </location>
</feature>
<keyword evidence="2" id="KW-1133">Transmembrane helix</keyword>
<proteinExistence type="predicted"/>
<feature type="region of interest" description="Disordered" evidence="1">
    <location>
        <begin position="242"/>
        <end position="284"/>
    </location>
</feature>
<evidence type="ECO:0000259" key="3">
    <source>
        <dbReference type="Pfam" id="PF23343"/>
    </source>
</evidence>
<name>A0AA36GZ13_CYLNA</name>
<protein>
    <recommendedName>
        <fullName evidence="3">Replication-associated protein ORF2/G2P domain-containing protein</fullName>
    </recommendedName>
</protein>
<sequence length="2000" mass="223053">MFEVCEDAEYFDCDYEPLAFWTPPYASVVMTATVADEFFAFHVPLSSAYAATSLDFTVLGDLAETIVGMVGNVADLMVSHPVLLLGVGLGLIALGVSGGQTNRGFYYDRFNFATVTSSGRQIFDEGFDVQYGFSAQSFYRNEPYLSVVSDYYYLSNNDLCPPASLSNGSDDIYNSLLLGRLWISKDDRAYADILDQALEGLNFVQNTLARVNVQLWLRPVFFDGANSYFGEWTVYQFESSSSYSGTTEDGGISEDGRLDSQSDNSNVTNSTGIGQTVEDAGSSASSPNIVDVDLSDVPAVVGQFTESLTAFGGLFAAFFSFLPPWVTFMFIAALSILEYPNGEVQCRFYSTALPDPQPENPYEIDHPMQKNPFNGEYVRSDVPDGIDFRRLEYSEADLARSKENSVLRSKQSIFTFARAAQWEYFITLTFSPDAVDRYDYDVCLNKVRQWLNNQRKRYAPDLQYLFVPERHKDGAWHFHGLVAQCGAIKFSDSGHKDGKNIIYNLGGWKYGFSTVTAVRDYHRCARYIGKYVTKELECIDLGRHRYIRSLNLSMPNISLMMVDSEADLVETASKLAESMGKKIARVSQTRANELDLQAGYVGAKVESVFAPIDQVGQFNPSMIGAEWRFFNMFEVCEDAEYFDCDYEPLAFWTPPYASVVMTATVADEFFAFHVPLSSAYAATSLDFTVLGDLAETIVGMVGNVADLMVSHPVLLLGVGLGLIALGVSGGQTNRGFYYDRFNFATVTSSGRQIFDEGFDVQYGFSAQSFYRNEPYLSVVSDYYYLSNNDLCPPASLSNGSDDIYNSLLLGRLWISKDDRAYADILDQALEGLNFVQNTLARVNVQLWLRPVFFDGANSYFGEWTVYQFESSSSYSGTTEDGGISEDGRLDSQSDNSNVTNSTGIGQTVEDAGSSASSPNIVDVDLSDVPAVVGQFTESLTAFGGLFAAFFSFLPPWVTFMFIAALSILEYPNGEVQCRFYSTALPDPQPENPYEIDHPMQKNPFNGEYVRSDVPDGIDFRRLEYSEADLARSKENSVLRSKQSIFTFARAAQWEYFITLTFSPDAVDRYDYDVCLNKVRQWLNNQRKRYAPDLQYLFVPERHKDGAWHFHGLVAQCGAIKFSDSGHKDGKNIIYNLGGWKYGFSTVTAVRDYHRCARYIGKYVTKELECIDLGRHRYIRSLNLSMPNISLMMVDSEADLVETASKLAESMGKKIARVSQTRANELDLQAGYVGAKVESVFAPIDQVGQFNPSMIGAEWRFFNMFEVCEDAEYFDCDYEPLAFWTPPYASVVMTATVADEFFAFHVPLSSAYAATSLDFTVLGDLAETIVGMVGNVADLMVSHPVLLLGVGLGLIALGVSGGQTNRGFYYDRFNFATVTSSGRQIFDEGFDVQYGFSAQSFYRNEPYLSVVSDYYYLSNNDLCPPASLSNGSDDIYNSLLLGRLWISKDDRAYADILDQALEGLNFVQNTLARVNVQLWLRPVFFDGANSYFGEWTVYQFESSSSYSGTTEDGGISEDGRLDSQSDNSNVTNSTGIGQTVEDAGSSASSPNIVDVDLSDVPAVVGQFTESLTAFGGLFAAFFSFLPPWVTFMFIAALSILEYPNGEVQCRFYSTALPDPQPENPYEIDHPMQKNPFNGEYVRSDVPDGIDFRRLEYSEADLARSKENSVLRSKQSIFTFARAAQWEYFITLTFSPDAVDRYDYDVCLNKVRQWLNNQRKRYAPDLQYLFVPERHKDGAWHFHGLVAQCGAIKFSDSGHKDGKNIIYNLGGWKYGFSTVTAVRDYHRCARYIGKYVTKELECIDLGRHRYIRSLNLSMPNISLMMVDSEADLVETASKLAESMGKKIARVSQTRANELDLQAGYVGAKVESVFAPIDQVGQFNPSMIGAEWRFFNMFEVCEDAEYFDCDYEPLAFWTPPYASVVMTATVADEFFAFHVPLSSAYAATSLDFTVLGDLAETIVGMVGNVADLMVSHPVLLLGVGLGLIGTAVGIVRSFALRKH</sequence>
<evidence type="ECO:0000256" key="2">
    <source>
        <dbReference type="SAM" id="Phobius"/>
    </source>
</evidence>
<dbReference type="Pfam" id="PF23343">
    <property type="entry name" value="REP_ORF2-G2P"/>
    <property type="match status" value="3"/>
</dbReference>
<dbReference type="InterPro" id="IPR056906">
    <property type="entry name" value="ORF2/G2P_dom"/>
</dbReference>
<gene>
    <name evidence="4" type="ORF">CYNAS_LOCUS12666</name>
</gene>
<dbReference type="Proteomes" id="UP001176961">
    <property type="component" value="Unassembled WGS sequence"/>
</dbReference>